<keyword evidence="13" id="KW-1185">Reference proteome</keyword>
<evidence type="ECO:0000259" key="9">
    <source>
        <dbReference type="PROSITE" id="PS50280"/>
    </source>
</evidence>
<dbReference type="AlphaFoldDB" id="A0A830HSA0"/>
<sequence>MTMDPGPSSDVVEQVAAPVSLRKRVLLLEEKEPVMQQAHPVGEDHNGMQDGSDVGPSAVLDEEEKNLNNFVTTPHASKPHVSENSDKMEMHVPEHAHALAPAAGINNETDGNDDDTALALNSHQTNAEQQCDDDREQQPSPSPPPPPPPPKRPYPGTPPDEWMPRLIARANAEGCVWHKVKGYPYWPCQRVPNTAVEETPEMFAHVPKRYAKQDTLIQYFGTHDYLWVPGKELTPFSDGVAKKFHSKCKLKSFHMGLREIERYLGVEIGVDDADADADTPTGEIVDRIHPYAWFDAPPEPESESEDEEEEEKDDTKSARRPAKLARYTGPIWFDHWKPNCDDAAQDFELPYYILNARQPRYDHLRRNMYMPDIAPVRLPRDEVNVCSCCLPKAAARQEQARRAISAPTPKNVVIPALPTARQSARNAAAAAAAAADEVVECSMDACVEIQNNAVDGASAAAAAAGQKRLRLCCSNTCENYALRMFCDPRRCPAGRFCANVPFSMRVSSRGGGNNGGEGGSVGSVEEFVPDLPPVPKLRPFLTERRGWGLKTMAPIAKGSFVIEYVGEVITDRECESRLWACKASGETNYYLMQLGAGRIIDARLKGNFSRLINSSCDPNCETQKWTDAASDETRVGIFALRDIAANEELSYDYCFQHFGTTASHSFRCECGAANCRGALDASKATAKFK</sequence>
<dbReference type="Pfam" id="PF00855">
    <property type="entry name" value="PWWP"/>
    <property type="match status" value="1"/>
</dbReference>
<keyword evidence="7" id="KW-0539">Nucleus</keyword>
<dbReference type="PANTHER" id="PTHR22884">
    <property type="entry name" value="SET DOMAIN PROTEINS"/>
    <property type="match status" value="1"/>
</dbReference>
<accession>A0A830HSA0</accession>
<dbReference type="PROSITE" id="PS50280">
    <property type="entry name" value="SET"/>
    <property type="match status" value="1"/>
</dbReference>
<dbReference type="InterPro" id="IPR003616">
    <property type="entry name" value="Post-SET_dom"/>
</dbReference>
<evidence type="ECO:0000313" key="12">
    <source>
        <dbReference type="EMBL" id="GHP09585.1"/>
    </source>
</evidence>
<evidence type="ECO:0000256" key="2">
    <source>
        <dbReference type="ARBA" id="ARBA00004286"/>
    </source>
</evidence>
<dbReference type="InterPro" id="IPR046341">
    <property type="entry name" value="SET_dom_sf"/>
</dbReference>
<protein>
    <recommendedName>
        <fullName evidence="14">Histone-lysine N-methyltransferase</fullName>
    </recommendedName>
</protein>
<dbReference type="Gene3D" id="2.170.270.10">
    <property type="entry name" value="SET domain"/>
    <property type="match status" value="1"/>
</dbReference>
<evidence type="ECO:0000256" key="4">
    <source>
        <dbReference type="ARBA" id="ARBA00022603"/>
    </source>
</evidence>
<feature type="domain" description="Post-SET" evidence="11">
    <location>
        <begin position="664"/>
        <end position="680"/>
    </location>
</feature>
<dbReference type="PROSITE" id="PS00262">
    <property type="entry name" value="INSULIN"/>
    <property type="match status" value="1"/>
</dbReference>
<feature type="region of interest" description="Disordered" evidence="8">
    <location>
        <begin position="295"/>
        <end position="320"/>
    </location>
</feature>
<evidence type="ECO:0000256" key="5">
    <source>
        <dbReference type="ARBA" id="ARBA00022679"/>
    </source>
</evidence>
<feature type="domain" description="SET" evidence="9">
    <location>
        <begin position="535"/>
        <end position="654"/>
    </location>
</feature>
<dbReference type="PROSITE" id="PS50812">
    <property type="entry name" value="PWWP"/>
    <property type="match status" value="1"/>
</dbReference>
<keyword evidence="4" id="KW-0489">Methyltransferase</keyword>
<name>A0A830HSA0_9CHLO</name>
<feature type="domain" description="PWWP" evidence="10">
    <location>
        <begin position="172"/>
        <end position="239"/>
    </location>
</feature>
<dbReference type="Pfam" id="PF00856">
    <property type="entry name" value="SET"/>
    <property type="match status" value="1"/>
</dbReference>
<dbReference type="InterPro" id="IPR001214">
    <property type="entry name" value="SET_dom"/>
</dbReference>
<keyword evidence="5" id="KW-0808">Transferase</keyword>
<dbReference type="PROSITE" id="PS50868">
    <property type="entry name" value="POST_SET"/>
    <property type="match status" value="1"/>
</dbReference>
<gene>
    <name evidence="12" type="ORF">PPROV_000832000</name>
</gene>
<keyword evidence="6" id="KW-0949">S-adenosyl-L-methionine</keyword>
<dbReference type="OrthoDB" id="422362at2759"/>
<proteinExistence type="predicted"/>
<dbReference type="InterPro" id="IPR050777">
    <property type="entry name" value="SET2_Histone-Lys_MeTrsfase"/>
</dbReference>
<dbReference type="Gene3D" id="2.30.30.140">
    <property type="match status" value="1"/>
</dbReference>
<dbReference type="GO" id="GO:0005694">
    <property type="term" value="C:chromosome"/>
    <property type="evidence" value="ECO:0007669"/>
    <property type="project" value="UniProtKB-SubCell"/>
</dbReference>
<comment type="caution">
    <text evidence="12">The sequence shown here is derived from an EMBL/GenBank/DDBJ whole genome shotgun (WGS) entry which is preliminary data.</text>
</comment>
<dbReference type="InterPro" id="IPR022353">
    <property type="entry name" value="Insulin_CS"/>
</dbReference>
<evidence type="ECO:0000256" key="3">
    <source>
        <dbReference type="ARBA" id="ARBA00022454"/>
    </source>
</evidence>
<organism evidence="12 13">
    <name type="scientific">Pycnococcus provasolii</name>
    <dbReference type="NCBI Taxonomy" id="41880"/>
    <lineage>
        <taxon>Eukaryota</taxon>
        <taxon>Viridiplantae</taxon>
        <taxon>Chlorophyta</taxon>
        <taxon>Pseudoscourfieldiophyceae</taxon>
        <taxon>Pseudoscourfieldiales</taxon>
        <taxon>Pycnococcaceae</taxon>
        <taxon>Pycnococcus</taxon>
    </lineage>
</organism>
<dbReference type="InterPro" id="IPR000313">
    <property type="entry name" value="PWWP_dom"/>
</dbReference>
<dbReference type="Proteomes" id="UP000660262">
    <property type="component" value="Unassembled WGS sequence"/>
</dbReference>
<reference evidence="12" key="1">
    <citation type="submission" date="2020-10" db="EMBL/GenBank/DDBJ databases">
        <title>Unveiling of a novel bifunctional photoreceptor, Dualchrome1, isolated from a cosmopolitan green alga.</title>
        <authorList>
            <person name="Suzuki S."/>
            <person name="Kawachi M."/>
        </authorList>
    </citation>
    <scope>NUCLEOTIDE SEQUENCE</scope>
    <source>
        <strain evidence="12">NIES 2893</strain>
    </source>
</reference>
<comment type="subcellular location">
    <subcellularLocation>
        <location evidence="2">Chromosome</location>
    </subcellularLocation>
    <subcellularLocation>
        <location evidence="1">Nucleus</location>
    </subcellularLocation>
</comment>
<evidence type="ECO:0000256" key="8">
    <source>
        <dbReference type="SAM" id="MobiDB-lite"/>
    </source>
</evidence>
<evidence type="ECO:0000259" key="11">
    <source>
        <dbReference type="PROSITE" id="PS50868"/>
    </source>
</evidence>
<evidence type="ECO:0000256" key="6">
    <source>
        <dbReference type="ARBA" id="ARBA00022691"/>
    </source>
</evidence>
<dbReference type="SMART" id="SM00317">
    <property type="entry name" value="SET"/>
    <property type="match status" value="1"/>
</dbReference>
<dbReference type="GO" id="GO:0005634">
    <property type="term" value="C:nucleus"/>
    <property type="evidence" value="ECO:0007669"/>
    <property type="project" value="UniProtKB-SubCell"/>
</dbReference>
<dbReference type="GO" id="GO:0008168">
    <property type="term" value="F:methyltransferase activity"/>
    <property type="evidence" value="ECO:0007669"/>
    <property type="project" value="UniProtKB-KW"/>
</dbReference>
<dbReference type="SUPFAM" id="SSF82199">
    <property type="entry name" value="SET domain"/>
    <property type="match status" value="1"/>
</dbReference>
<dbReference type="GO" id="GO:0032259">
    <property type="term" value="P:methylation"/>
    <property type="evidence" value="ECO:0007669"/>
    <property type="project" value="UniProtKB-KW"/>
</dbReference>
<feature type="compositionally biased region" description="Acidic residues" evidence="8">
    <location>
        <begin position="298"/>
        <end position="312"/>
    </location>
</feature>
<dbReference type="SUPFAM" id="SSF63748">
    <property type="entry name" value="Tudor/PWWP/MBT"/>
    <property type="match status" value="1"/>
</dbReference>
<feature type="compositionally biased region" description="Pro residues" evidence="8">
    <location>
        <begin position="140"/>
        <end position="158"/>
    </location>
</feature>
<keyword evidence="3" id="KW-0158">Chromosome</keyword>
<feature type="region of interest" description="Disordered" evidence="8">
    <location>
        <begin position="123"/>
        <end position="162"/>
    </location>
</feature>
<evidence type="ECO:0000313" key="13">
    <source>
        <dbReference type="Proteomes" id="UP000660262"/>
    </source>
</evidence>
<evidence type="ECO:0000259" key="10">
    <source>
        <dbReference type="PROSITE" id="PS50812"/>
    </source>
</evidence>
<evidence type="ECO:0008006" key="14">
    <source>
        <dbReference type="Google" id="ProtNLM"/>
    </source>
</evidence>
<evidence type="ECO:0000256" key="1">
    <source>
        <dbReference type="ARBA" id="ARBA00004123"/>
    </source>
</evidence>
<evidence type="ECO:0000256" key="7">
    <source>
        <dbReference type="ARBA" id="ARBA00023242"/>
    </source>
</evidence>
<dbReference type="EMBL" id="BNJQ01000025">
    <property type="protein sequence ID" value="GHP09585.1"/>
    <property type="molecule type" value="Genomic_DNA"/>
</dbReference>